<protein>
    <submittedName>
        <fullName evidence="5">(R,R)-butanediol dehydrogenase / meso-butanediol dehydrogenase / diacetyl reductase</fullName>
    </submittedName>
</protein>
<keyword evidence="2" id="KW-0862">Zinc</keyword>
<proteinExistence type="predicted"/>
<keyword evidence="6" id="KW-1185">Reference proteome</keyword>
<dbReference type="PROSITE" id="PS00059">
    <property type="entry name" value="ADH_ZINC"/>
    <property type="match status" value="1"/>
</dbReference>
<dbReference type="GO" id="GO:0016491">
    <property type="term" value="F:oxidoreductase activity"/>
    <property type="evidence" value="ECO:0007669"/>
    <property type="project" value="UniProtKB-KW"/>
</dbReference>
<accession>A0A1H9S7G7</accession>
<dbReference type="EMBL" id="FOGU01000003">
    <property type="protein sequence ID" value="SER80119.1"/>
    <property type="molecule type" value="Genomic_DNA"/>
</dbReference>
<organism evidence="5 6">
    <name type="scientific">Tranquillimonas rosea</name>
    <dbReference type="NCBI Taxonomy" id="641238"/>
    <lineage>
        <taxon>Bacteria</taxon>
        <taxon>Pseudomonadati</taxon>
        <taxon>Pseudomonadota</taxon>
        <taxon>Alphaproteobacteria</taxon>
        <taxon>Rhodobacterales</taxon>
        <taxon>Roseobacteraceae</taxon>
        <taxon>Tranquillimonas</taxon>
    </lineage>
</organism>
<dbReference type="AlphaFoldDB" id="A0A1H9S7G7"/>
<dbReference type="RefSeq" id="WP_092689639.1">
    <property type="nucleotide sequence ID" value="NZ_FOGU01000003.1"/>
</dbReference>
<feature type="domain" description="Alcohol dehydrogenase-like N-terminal" evidence="4">
    <location>
        <begin position="24"/>
        <end position="133"/>
    </location>
</feature>
<dbReference type="Gene3D" id="3.90.180.10">
    <property type="entry name" value="Medium-chain alcohol dehydrogenases, catalytic domain"/>
    <property type="match status" value="1"/>
</dbReference>
<dbReference type="InterPro" id="IPR013154">
    <property type="entry name" value="ADH-like_N"/>
</dbReference>
<dbReference type="GO" id="GO:0008270">
    <property type="term" value="F:zinc ion binding"/>
    <property type="evidence" value="ECO:0007669"/>
    <property type="project" value="InterPro"/>
</dbReference>
<dbReference type="PANTHER" id="PTHR43401:SF2">
    <property type="entry name" value="L-THREONINE 3-DEHYDROGENASE"/>
    <property type="match status" value="1"/>
</dbReference>
<dbReference type="InterPro" id="IPR002328">
    <property type="entry name" value="ADH_Zn_CS"/>
</dbReference>
<evidence type="ECO:0000259" key="4">
    <source>
        <dbReference type="Pfam" id="PF08240"/>
    </source>
</evidence>
<reference evidence="5 6" key="1">
    <citation type="submission" date="2016-10" db="EMBL/GenBank/DDBJ databases">
        <authorList>
            <person name="de Groot N.N."/>
        </authorList>
    </citation>
    <scope>NUCLEOTIDE SEQUENCE [LARGE SCALE GENOMIC DNA]</scope>
    <source>
        <strain evidence="5 6">DSM 23042</strain>
    </source>
</reference>
<dbReference type="InterPro" id="IPR036291">
    <property type="entry name" value="NAD(P)-bd_dom_sf"/>
</dbReference>
<evidence type="ECO:0000256" key="1">
    <source>
        <dbReference type="ARBA" id="ARBA00022723"/>
    </source>
</evidence>
<dbReference type="SUPFAM" id="SSF50129">
    <property type="entry name" value="GroES-like"/>
    <property type="match status" value="1"/>
</dbReference>
<dbReference type="Proteomes" id="UP000198885">
    <property type="component" value="Unassembled WGS sequence"/>
</dbReference>
<evidence type="ECO:0000256" key="2">
    <source>
        <dbReference type="ARBA" id="ARBA00022833"/>
    </source>
</evidence>
<dbReference type="Pfam" id="PF08240">
    <property type="entry name" value="ADH_N"/>
    <property type="match status" value="1"/>
</dbReference>
<keyword evidence="3" id="KW-0560">Oxidoreductase</keyword>
<dbReference type="PANTHER" id="PTHR43401">
    <property type="entry name" value="L-THREONINE 3-DEHYDROGENASE"/>
    <property type="match status" value="1"/>
</dbReference>
<dbReference type="InterPro" id="IPR011032">
    <property type="entry name" value="GroES-like_sf"/>
</dbReference>
<keyword evidence="1" id="KW-0479">Metal-binding</keyword>
<dbReference type="InterPro" id="IPR050129">
    <property type="entry name" value="Zn_alcohol_dh"/>
</dbReference>
<evidence type="ECO:0000313" key="5">
    <source>
        <dbReference type="EMBL" id="SER80119.1"/>
    </source>
</evidence>
<dbReference type="SUPFAM" id="SSF51735">
    <property type="entry name" value="NAD(P)-binding Rossmann-fold domains"/>
    <property type="match status" value="1"/>
</dbReference>
<sequence>MRAVRLHGIRDLRVEDMPPAAAPGPGEIALRVTAAGICGSDLHNFATGAWISRAPSVAGHELTGVVTACGAGADHVEAGDRVLVDSRVVCGTCAACRADLPQICEALGFVGEVVDGGFAESVTLPARNILRAPTGVADRHLAMAEPLAVALHALNKLAAPDGAPIAIAGCGAIGGLAALLAHGRGHPLVLIDRSTDRAGLVSEVTGGAVATLHSLGPDPVRHAIDATGATAVIGGLLDALAGGGGVALVGIGGTDLQVDPVQLVERETSLIGCHAFGHELAEVAGLMPQLGAALDRFIDAEIPLAAVPDAYARHLSGDVAGLKTIVRPDLD</sequence>
<evidence type="ECO:0000313" key="6">
    <source>
        <dbReference type="Proteomes" id="UP000198885"/>
    </source>
</evidence>
<gene>
    <name evidence="5" type="ORF">SAMN04490244_10329</name>
</gene>
<dbReference type="Gene3D" id="3.40.50.720">
    <property type="entry name" value="NAD(P)-binding Rossmann-like Domain"/>
    <property type="match status" value="1"/>
</dbReference>
<name>A0A1H9S7G7_9RHOB</name>
<dbReference type="STRING" id="641238.SAMN04490244_10329"/>
<dbReference type="OrthoDB" id="9809185at2"/>
<evidence type="ECO:0000256" key="3">
    <source>
        <dbReference type="ARBA" id="ARBA00023002"/>
    </source>
</evidence>